<dbReference type="RefSeq" id="WP_110170103.1">
    <property type="nucleotide sequence ID" value="NZ_CP015136.1"/>
</dbReference>
<keyword evidence="2" id="KW-1185">Reference proteome</keyword>
<protein>
    <submittedName>
        <fullName evidence="1">Uncharacterized protein</fullName>
    </submittedName>
</protein>
<sequence length="99" mass="11047">MRAESLVEAPLSTLFWDEGTVPQPHRGLRDWRAIVLDAYVLQPTLSLTTRQGQRLWGMDAPTCTDVLDALVDAGVLTRTPDGQYCRLDYVGNVHPPDLL</sequence>
<gene>
    <name evidence="1" type="ORF">LuPra_01437</name>
</gene>
<dbReference type="KEGG" id="abac:LuPra_01437"/>
<dbReference type="AlphaFoldDB" id="A0A143PJ23"/>
<organism evidence="1 2">
    <name type="scientific">Luteitalea pratensis</name>
    <dbReference type="NCBI Taxonomy" id="1855912"/>
    <lineage>
        <taxon>Bacteria</taxon>
        <taxon>Pseudomonadati</taxon>
        <taxon>Acidobacteriota</taxon>
        <taxon>Vicinamibacteria</taxon>
        <taxon>Vicinamibacterales</taxon>
        <taxon>Vicinamibacteraceae</taxon>
        <taxon>Luteitalea</taxon>
    </lineage>
</organism>
<dbReference type="STRING" id="1855912.LuPra_01437"/>
<evidence type="ECO:0000313" key="2">
    <source>
        <dbReference type="Proteomes" id="UP000076079"/>
    </source>
</evidence>
<name>A0A143PJ23_LUTPR</name>
<evidence type="ECO:0000313" key="1">
    <source>
        <dbReference type="EMBL" id="AMY08243.1"/>
    </source>
</evidence>
<reference evidence="1 2" key="1">
    <citation type="journal article" date="2016" name="Genome Announc.">
        <title>First Complete Genome Sequence of a Subdivision 6 Acidobacterium Strain.</title>
        <authorList>
            <person name="Huang S."/>
            <person name="Vieira S."/>
            <person name="Bunk B."/>
            <person name="Riedel T."/>
            <person name="Sproer C."/>
            <person name="Overmann J."/>
        </authorList>
    </citation>
    <scope>NUCLEOTIDE SEQUENCE [LARGE SCALE GENOMIC DNA]</scope>
    <source>
        <strain evidence="2">DSM 100886 HEG_-6_39</strain>
    </source>
</reference>
<dbReference type="EMBL" id="CP015136">
    <property type="protein sequence ID" value="AMY08243.1"/>
    <property type="molecule type" value="Genomic_DNA"/>
</dbReference>
<proteinExistence type="predicted"/>
<reference evidence="2" key="2">
    <citation type="submission" date="2016-04" db="EMBL/GenBank/DDBJ databases">
        <title>First Complete Genome Sequence of a Subdivision 6 Acidobacterium.</title>
        <authorList>
            <person name="Huang S."/>
            <person name="Vieira S."/>
            <person name="Bunk B."/>
            <person name="Riedel T."/>
            <person name="Sproeer C."/>
            <person name="Overmann J."/>
        </authorList>
    </citation>
    <scope>NUCLEOTIDE SEQUENCE [LARGE SCALE GENOMIC DNA]</scope>
    <source>
        <strain evidence="2">DSM 100886 HEG_-6_39</strain>
    </source>
</reference>
<dbReference type="Proteomes" id="UP000076079">
    <property type="component" value="Chromosome"/>
</dbReference>
<accession>A0A143PJ23</accession>